<dbReference type="STRING" id="286156.Ppb6_01593"/>
<dbReference type="GO" id="GO:0046677">
    <property type="term" value="P:response to antibiotic"/>
    <property type="evidence" value="ECO:0007669"/>
    <property type="project" value="TreeGrafter"/>
</dbReference>
<protein>
    <submittedName>
        <fullName evidence="2">Regulatory protein AmpE</fullName>
    </submittedName>
</protein>
<feature type="transmembrane region" description="Helical" evidence="1">
    <location>
        <begin position="68"/>
        <end position="87"/>
    </location>
</feature>
<dbReference type="InterPro" id="IPR052966">
    <property type="entry name" value="Beta-lactamase_Reg"/>
</dbReference>
<feature type="transmembrane region" description="Helical" evidence="1">
    <location>
        <begin position="266"/>
        <end position="283"/>
    </location>
</feature>
<feature type="transmembrane region" description="Helical" evidence="1">
    <location>
        <begin position="41"/>
        <end position="61"/>
    </location>
</feature>
<keyword evidence="1" id="KW-0812">Transmembrane</keyword>
<dbReference type="PANTHER" id="PTHR38684">
    <property type="entry name" value="PROTEIN AMPE"/>
    <property type="match status" value="1"/>
</dbReference>
<keyword evidence="1" id="KW-1133">Transmembrane helix</keyword>
<keyword evidence="3" id="KW-1185">Reference proteome</keyword>
<dbReference type="Proteomes" id="UP000093476">
    <property type="component" value="Unassembled WGS sequence"/>
</dbReference>
<dbReference type="EMBL" id="LOMY01000051">
    <property type="protein sequence ID" value="OCQ53192.1"/>
    <property type="molecule type" value="Genomic_DNA"/>
</dbReference>
<comment type="caution">
    <text evidence="2">The sequence shown here is derived from an EMBL/GenBank/DDBJ whole genome shotgun (WGS) entry which is preliminary data.</text>
</comment>
<accession>A0A1C0U5J4</accession>
<keyword evidence="1" id="KW-0472">Membrane</keyword>
<evidence type="ECO:0000256" key="1">
    <source>
        <dbReference type="SAM" id="Phobius"/>
    </source>
</evidence>
<reference evidence="2 3" key="1">
    <citation type="submission" date="2015-12" db="EMBL/GenBank/DDBJ databases">
        <title>Genome comparisons provide insights into the role of secondary metabolites in the pathogenic phase of the Photorhabdus life cycle.</title>
        <authorList>
            <person name="Tobias N.J."/>
            <person name="Mishra B."/>
            <person name="Gupta D.K."/>
            <person name="Thines M."/>
            <person name="Stinear T.P."/>
            <person name="Bode H.B."/>
        </authorList>
    </citation>
    <scope>NUCLEOTIDE SEQUENCE [LARGE SCALE GENOMIC DNA]</scope>
    <source>
        <strain evidence="2 3">PB68.1</strain>
    </source>
</reference>
<dbReference type="GO" id="GO:0005886">
    <property type="term" value="C:plasma membrane"/>
    <property type="evidence" value="ECO:0007669"/>
    <property type="project" value="TreeGrafter"/>
</dbReference>
<gene>
    <name evidence="2" type="ORF">Ppb6_01593</name>
</gene>
<dbReference type="PATRIC" id="fig|286156.4.peg.1808"/>
<dbReference type="InterPro" id="IPR031347">
    <property type="entry name" value="AmpE"/>
</dbReference>
<evidence type="ECO:0000313" key="2">
    <source>
        <dbReference type="EMBL" id="OCQ53192.1"/>
    </source>
</evidence>
<proteinExistence type="predicted"/>
<dbReference type="NCBIfam" id="NF008219">
    <property type="entry name" value="PRK10987.1"/>
    <property type="match status" value="1"/>
</dbReference>
<dbReference type="Pfam" id="PF17113">
    <property type="entry name" value="AmpE"/>
    <property type="match status" value="1"/>
</dbReference>
<name>A0A1C0U5J4_9GAMM</name>
<dbReference type="AlphaFoldDB" id="A0A1C0U5J4"/>
<dbReference type="PANTHER" id="PTHR38684:SF1">
    <property type="entry name" value="PROTEIN AMPE"/>
    <property type="match status" value="1"/>
</dbReference>
<sequence length="284" mass="32679">MTLFILLLVLAWERVFKFSDHWQLDHRLEPLFTNMKTFSLWRSLLMTLAAMLLTWLFILILNNFMFGIIELILWVLICLLCIGAGSLRNDYREYFRAVHQDDREQRREYLARLVIIHGLPVDVSKENKLREMQNALLWINFRYYLAPIFWLIVAGKLGPVALVGYCFLRAYQGWLAQYGTPLQRAQSGVDSLLHWLDWIPARLAGVAYALLGHGERALPAWVASLSDLRTTQYKVVCQLAQFSLSREPHLDSIQTPIAAVTLAKKVTFSIIVVVALLTIYGALV</sequence>
<dbReference type="RefSeq" id="WP_036770960.1">
    <property type="nucleotide sequence ID" value="NZ_CAWMQZ010000051.1"/>
</dbReference>
<organism evidence="2 3">
    <name type="scientific">Photorhabdus australis subsp. thailandensis</name>
    <dbReference type="NCBI Taxonomy" id="2805096"/>
    <lineage>
        <taxon>Bacteria</taxon>
        <taxon>Pseudomonadati</taxon>
        <taxon>Pseudomonadota</taxon>
        <taxon>Gammaproteobacteria</taxon>
        <taxon>Enterobacterales</taxon>
        <taxon>Morganellaceae</taxon>
        <taxon>Photorhabdus</taxon>
    </lineage>
</organism>
<evidence type="ECO:0000313" key="3">
    <source>
        <dbReference type="Proteomes" id="UP000093476"/>
    </source>
</evidence>
<feature type="transmembrane region" description="Helical" evidence="1">
    <location>
        <begin position="144"/>
        <end position="168"/>
    </location>
</feature>